<comment type="subcellular location">
    <subcellularLocation>
        <location evidence="1">Cytoplasm</location>
        <location evidence="1">Cytoskeleton</location>
    </subcellularLocation>
</comment>
<evidence type="ECO:0000256" key="7">
    <source>
        <dbReference type="ARBA" id="ARBA00038532"/>
    </source>
</evidence>
<dbReference type="GO" id="GO:0051016">
    <property type="term" value="P:barbed-end actin filament capping"/>
    <property type="evidence" value="ECO:0007669"/>
    <property type="project" value="TreeGrafter"/>
</dbReference>
<evidence type="ECO:0000256" key="3">
    <source>
        <dbReference type="ARBA" id="ARBA00022490"/>
    </source>
</evidence>
<dbReference type="SMART" id="SM00102">
    <property type="entry name" value="ADF"/>
    <property type="match status" value="1"/>
</dbReference>
<dbReference type="Pfam" id="PF00241">
    <property type="entry name" value="Cofilin_ADF"/>
    <property type="match status" value="2"/>
</dbReference>
<dbReference type="GO" id="GO:0030042">
    <property type="term" value="P:actin filament depolymerization"/>
    <property type="evidence" value="ECO:0007669"/>
    <property type="project" value="TreeGrafter"/>
</dbReference>
<feature type="domain" description="ADF-H" evidence="9">
    <location>
        <begin position="263"/>
        <end position="391"/>
    </location>
</feature>
<gene>
    <name evidence="10" type="ORF">PSTT_03552</name>
</gene>
<proteinExistence type="inferred from homology"/>
<dbReference type="GO" id="GO:0003785">
    <property type="term" value="F:actin monomer binding"/>
    <property type="evidence" value="ECO:0007669"/>
    <property type="project" value="TreeGrafter"/>
</dbReference>
<reference evidence="10" key="1">
    <citation type="submission" date="2017-12" db="EMBL/GenBank/DDBJ databases">
        <title>Gene loss provides genomic basis for host adaptation in cereal stripe rust fungi.</title>
        <authorList>
            <person name="Xia C."/>
        </authorList>
    </citation>
    <scope>NUCLEOTIDE SEQUENCE [LARGE SCALE GENOMIC DNA]</scope>
    <source>
        <strain evidence="10">93-210</strain>
    </source>
</reference>
<name>A0A2S4VVT7_9BASI</name>
<accession>A0A2S4VVT7</accession>
<dbReference type="PROSITE" id="PS51263">
    <property type="entry name" value="ADF_H"/>
    <property type="match status" value="2"/>
</dbReference>
<comment type="subunit">
    <text evidence="7">Interacts with G-actin; ADP-actin form.</text>
</comment>
<evidence type="ECO:0000256" key="4">
    <source>
        <dbReference type="ARBA" id="ARBA00022737"/>
    </source>
</evidence>
<dbReference type="AlphaFoldDB" id="A0A2S4VVT7"/>
<keyword evidence="11" id="KW-1185">Reference proteome</keyword>
<sequence length="445" mass="48509">CAISPAALQIVTLMRVPESDRGQKDSTWKDHCRKLAKDVTKQPAPAAVGRFGCHCWCHVEEDPHTNWFASDYIARMASQSGICVSEALSTAFVDAVSNKASLSLVRPPTDSKTEAEDFDLLADILHDDKPAYVLFRLGDDADKDWLFISYVPDQAKVRDKMLYASTRATVSRQASSTTFLQLLPGRLGDSNFNNSMFATTKDELTPKGYMAHLASQKAQAPLTSRERELADIKAAEGADSSSMGTTIRSSNVWGSAGNTANGNLGLKWHDDAQKALSSWSSKDGGPVVQFNIDTTTETIVISSNDHSGQLNFPDDLPTYTFFKFLLDGDSARRVFIYSCPAKSPIKSRLMYSCNSISVSSKGSEHGFTLDKKIETSNPEEVDIDYIKSELGLSVPSEVNPDSSNLKPSGGFAKPPRPGLGGKRTTFAHAGGEGRYGFDVALWFFI</sequence>
<dbReference type="InterPro" id="IPR028458">
    <property type="entry name" value="Twinfilin"/>
</dbReference>
<feature type="domain" description="ADF-H" evidence="9">
    <location>
        <begin position="65"/>
        <end position="214"/>
    </location>
</feature>
<dbReference type="GO" id="GO:0005884">
    <property type="term" value="C:actin filament"/>
    <property type="evidence" value="ECO:0007669"/>
    <property type="project" value="TreeGrafter"/>
</dbReference>
<dbReference type="VEuPathDB" id="FungiDB:PSTT_03552"/>
<evidence type="ECO:0000313" key="10">
    <source>
        <dbReference type="EMBL" id="POW13618.1"/>
    </source>
</evidence>
<dbReference type="InterPro" id="IPR029006">
    <property type="entry name" value="ADF-H/Gelsolin-like_dom_sf"/>
</dbReference>
<protein>
    <recommendedName>
        <fullName evidence="9">ADF-H domain-containing protein</fullName>
    </recommendedName>
</protein>
<dbReference type="GO" id="GO:0051015">
    <property type="term" value="F:actin filament binding"/>
    <property type="evidence" value="ECO:0007669"/>
    <property type="project" value="TreeGrafter"/>
</dbReference>
<dbReference type="GO" id="GO:0005737">
    <property type="term" value="C:cytoplasm"/>
    <property type="evidence" value="ECO:0007669"/>
    <property type="project" value="TreeGrafter"/>
</dbReference>
<dbReference type="CDD" id="cd11285">
    <property type="entry name" value="ADF_Twf-N_like"/>
    <property type="match status" value="1"/>
</dbReference>
<dbReference type="PANTHER" id="PTHR13759">
    <property type="entry name" value="TWINFILIN"/>
    <property type="match status" value="1"/>
</dbReference>
<comment type="caution">
    <text evidence="10">The sequence shown here is derived from an EMBL/GenBank/DDBJ whole genome shotgun (WGS) entry which is preliminary data.</text>
</comment>
<dbReference type="Proteomes" id="UP000239156">
    <property type="component" value="Unassembled WGS sequence"/>
</dbReference>
<keyword evidence="6" id="KW-0206">Cytoskeleton</keyword>
<feature type="non-terminal residue" evidence="10">
    <location>
        <position position="1"/>
    </location>
</feature>
<dbReference type="InterPro" id="IPR002108">
    <property type="entry name" value="ADF-H"/>
</dbReference>
<evidence type="ECO:0000313" key="11">
    <source>
        <dbReference type="Proteomes" id="UP000239156"/>
    </source>
</evidence>
<organism evidence="10 11">
    <name type="scientific">Puccinia striiformis</name>
    <dbReference type="NCBI Taxonomy" id="27350"/>
    <lineage>
        <taxon>Eukaryota</taxon>
        <taxon>Fungi</taxon>
        <taxon>Dikarya</taxon>
        <taxon>Basidiomycota</taxon>
        <taxon>Pucciniomycotina</taxon>
        <taxon>Pucciniomycetes</taxon>
        <taxon>Pucciniales</taxon>
        <taxon>Pucciniaceae</taxon>
        <taxon>Puccinia</taxon>
    </lineage>
</organism>
<evidence type="ECO:0000256" key="8">
    <source>
        <dbReference type="SAM" id="MobiDB-lite"/>
    </source>
</evidence>
<dbReference type="Gene3D" id="3.40.20.10">
    <property type="entry name" value="Severin"/>
    <property type="match status" value="2"/>
</dbReference>
<evidence type="ECO:0000256" key="1">
    <source>
        <dbReference type="ARBA" id="ARBA00004245"/>
    </source>
</evidence>
<evidence type="ECO:0000259" key="9">
    <source>
        <dbReference type="PROSITE" id="PS51263"/>
    </source>
</evidence>
<keyword evidence="5" id="KW-0009">Actin-binding</keyword>
<dbReference type="SUPFAM" id="SSF55753">
    <property type="entry name" value="Actin depolymerizing proteins"/>
    <property type="match status" value="2"/>
</dbReference>
<feature type="region of interest" description="Disordered" evidence="8">
    <location>
        <begin position="396"/>
        <end position="422"/>
    </location>
</feature>
<dbReference type="EMBL" id="PKSL01000023">
    <property type="protein sequence ID" value="POW13618.1"/>
    <property type="molecule type" value="Genomic_DNA"/>
</dbReference>
<evidence type="ECO:0000256" key="2">
    <source>
        <dbReference type="ARBA" id="ARBA00009557"/>
    </source>
</evidence>
<evidence type="ECO:0000256" key="6">
    <source>
        <dbReference type="ARBA" id="ARBA00023212"/>
    </source>
</evidence>
<evidence type="ECO:0000256" key="5">
    <source>
        <dbReference type="ARBA" id="ARBA00023203"/>
    </source>
</evidence>
<keyword evidence="3" id="KW-0963">Cytoplasm</keyword>
<dbReference type="PANTHER" id="PTHR13759:SF1">
    <property type="entry name" value="TWINFILIN"/>
    <property type="match status" value="1"/>
</dbReference>
<keyword evidence="4" id="KW-0677">Repeat</keyword>
<comment type="similarity">
    <text evidence="2">Belongs to the actin-binding proteins ADF family. Twinfilin subfamily.</text>
</comment>